<evidence type="ECO:0000313" key="5">
    <source>
        <dbReference type="Proteomes" id="UP000525078"/>
    </source>
</evidence>
<dbReference type="AlphaFoldDB" id="A0A7J6EBS8"/>
<evidence type="ECO:0000313" key="6">
    <source>
        <dbReference type="Proteomes" id="UP000583929"/>
    </source>
</evidence>
<protein>
    <submittedName>
        <fullName evidence="3">Uncharacterized protein</fullName>
    </submittedName>
</protein>
<dbReference type="PANTHER" id="PTHR12161">
    <property type="entry name" value="IST1 FAMILY MEMBER"/>
    <property type="match status" value="1"/>
</dbReference>
<dbReference type="Proteomes" id="UP000525078">
    <property type="component" value="Unassembled WGS sequence"/>
</dbReference>
<evidence type="ECO:0000256" key="1">
    <source>
        <dbReference type="ARBA" id="ARBA00005536"/>
    </source>
</evidence>
<evidence type="ECO:0000256" key="2">
    <source>
        <dbReference type="SAM" id="MobiDB-lite"/>
    </source>
</evidence>
<dbReference type="GO" id="GO:0006979">
    <property type="term" value="P:response to oxidative stress"/>
    <property type="evidence" value="ECO:0007669"/>
    <property type="project" value="EnsemblPlants"/>
</dbReference>
<dbReference type="Pfam" id="PF03398">
    <property type="entry name" value="Ist1"/>
    <property type="match status" value="1"/>
</dbReference>
<accession>A0A803QQE9</accession>
<sequence length="412" mass="45456">MKSKINSLLGRSLIKTSKFKPLVSLAISRLAVLKNQRQVRCSQARSDAVHLLQQGHHDRALLRAEHVIKEQNMLDVYDMIEGYCNLLVERIHLIEHERVCPEELREATSGLLYAASRCGDFPELQEIRGVLTSHFGKEFTARAIELRNNCGVNLTLIQKLSTRQPTLESRMKLVKEIAAENSIALQLEEPISSPTQELDVQKNQRQPPPNPSSSSSGGTGSGDSLHFMPEEIENNGSTKGKKKYRDVADAAQAAFESAAYAAAAARAAVELSRSGHDSDNQDSPVSRQGKSARKNKSMKIESDSEEEKTPVENQSAELSSQSSSSSEKITRGNLSEKDVVFDEDDNETISGNNSKVPSKLQIPSRFQAGLVVDSAQQNSMEHEAESSETGSTMRLNLERGPLSVRTRRVRGY</sequence>
<dbReference type="GO" id="GO:0015031">
    <property type="term" value="P:protein transport"/>
    <property type="evidence" value="ECO:0007669"/>
    <property type="project" value="InterPro"/>
</dbReference>
<keyword evidence="6" id="KW-1185">Reference proteome</keyword>
<feature type="compositionally biased region" description="Polar residues" evidence="2">
    <location>
        <begin position="192"/>
        <end position="205"/>
    </location>
</feature>
<feature type="region of interest" description="Disordered" evidence="2">
    <location>
        <begin position="272"/>
        <end position="360"/>
    </location>
</feature>
<accession>A0A7J6EBS8</accession>
<dbReference type="InterPro" id="IPR005061">
    <property type="entry name" value="Ist1"/>
</dbReference>
<dbReference type="PANTHER" id="PTHR12161:SF16">
    <property type="entry name" value="REGULATOR OF VPS4 ACTIVITY IN THE MVB PATHWAY PROTEIN"/>
    <property type="match status" value="1"/>
</dbReference>
<reference evidence="5 6" key="1">
    <citation type="journal article" date="2020" name="bioRxiv">
        <title>Sequence and annotation of 42 cannabis genomes reveals extensive copy number variation in cannabinoid synthesis and pathogen resistance genes.</title>
        <authorList>
            <person name="Mckernan K.J."/>
            <person name="Helbert Y."/>
            <person name="Kane L.T."/>
            <person name="Ebling H."/>
            <person name="Zhang L."/>
            <person name="Liu B."/>
            <person name="Eaton Z."/>
            <person name="Mclaughlin S."/>
            <person name="Kingan S."/>
            <person name="Baybayan P."/>
            <person name="Concepcion G."/>
            <person name="Jordan M."/>
            <person name="Riva A."/>
            <person name="Barbazuk W."/>
            <person name="Harkins T."/>
        </authorList>
    </citation>
    <scope>NUCLEOTIDE SEQUENCE [LARGE SCALE GENOMIC DNA]</scope>
    <source>
        <strain evidence="5 6">cv. Jamaican Lion 4</strain>
        <strain evidence="4">Father</strain>
        <strain evidence="3">Mother</strain>
        <tissue evidence="3">Leaf</tissue>
    </source>
</reference>
<feature type="compositionally biased region" description="Basic and acidic residues" evidence="2">
    <location>
        <begin position="298"/>
        <end position="310"/>
    </location>
</feature>
<comment type="caution">
    <text evidence="3">The sequence shown here is derived from an EMBL/GenBank/DDBJ whole genome shotgun (WGS) entry which is preliminary data.</text>
</comment>
<dbReference type="OrthoDB" id="29853at2759"/>
<feature type="region of interest" description="Disordered" evidence="2">
    <location>
        <begin position="376"/>
        <end position="412"/>
    </location>
</feature>
<dbReference type="OMA" id="MVEGYCL"/>
<feature type="compositionally biased region" description="Basic and acidic residues" evidence="2">
    <location>
        <begin position="328"/>
        <end position="340"/>
    </location>
</feature>
<dbReference type="Gene3D" id="1.20.1260.60">
    <property type="entry name" value="Vacuolar protein sorting-associated protein Ist1"/>
    <property type="match status" value="1"/>
</dbReference>
<dbReference type="EMBL" id="JAATIQ010000007">
    <property type="protein sequence ID" value="KAF4402618.1"/>
    <property type="molecule type" value="Genomic_DNA"/>
</dbReference>
<evidence type="ECO:0000313" key="3">
    <source>
        <dbReference type="EMBL" id="KAF4355764.1"/>
    </source>
</evidence>
<feature type="region of interest" description="Disordered" evidence="2">
    <location>
        <begin position="188"/>
        <end position="242"/>
    </location>
</feature>
<gene>
    <name evidence="3" type="ORF">F8388_019163</name>
    <name evidence="4" type="ORF">G4B88_012403</name>
</gene>
<dbReference type="EMBL" id="JAATIP010000261">
    <property type="protein sequence ID" value="KAF4355764.1"/>
    <property type="molecule type" value="Genomic_DNA"/>
</dbReference>
<organism evidence="3 5">
    <name type="scientific">Cannabis sativa</name>
    <name type="common">Hemp</name>
    <name type="synonym">Marijuana</name>
    <dbReference type="NCBI Taxonomy" id="3483"/>
    <lineage>
        <taxon>Eukaryota</taxon>
        <taxon>Viridiplantae</taxon>
        <taxon>Streptophyta</taxon>
        <taxon>Embryophyta</taxon>
        <taxon>Tracheophyta</taxon>
        <taxon>Spermatophyta</taxon>
        <taxon>Magnoliopsida</taxon>
        <taxon>eudicotyledons</taxon>
        <taxon>Gunneridae</taxon>
        <taxon>Pentapetalae</taxon>
        <taxon>rosids</taxon>
        <taxon>fabids</taxon>
        <taxon>Rosales</taxon>
        <taxon>Cannabaceae</taxon>
        <taxon>Cannabis</taxon>
    </lineage>
</organism>
<dbReference type="FunFam" id="1.20.1260.60:FF:000002">
    <property type="entry name" value="Vacuolar protein sorting-associated protein IST1"/>
    <property type="match status" value="1"/>
</dbReference>
<name>A0A7J6EBS8_CANSA</name>
<comment type="similarity">
    <text evidence="1">Belongs to the IST1 family.</text>
</comment>
<dbReference type="InterPro" id="IPR042277">
    <property type="entry name" value="IST1-like"/>
</dbReference>
<evidence type="ECO:0000313" key="4">
    <source>
        <dbReference type="EMBL" id="KAF4402618.1"/>
    </source>
</evidence>
<proteinExistence type="inferred from homology"/>
<dbReference type="Proteomes" id="UP000583929">
    <property type="component" value="Unassembled WGS sequence"/>
</dbReference>